<dbReference type="OrthoDB" id="5465402at2"/>
<accession>A0A5M6ICQ9</accession>
<dbReference type="RefSeq" id="WP_150062458.1">
    <property type="nucleotide sequence ID" value="NZ_JACHII010000019.1"/>
</dbReference>
<evidence type="ECO:0000313" key="2">
    <source>
        <dbReference type="Proteomes" id="UP000324065"/>
    </source>
</evidence>
<name>A0A5M6ICQ9_9PROT</name>
<dbReference type="EMBL" id="VWPJ01000009">
    <property type="protein sequence ID" value="KAA5605408.1"/>
    <property type="molecule type" value="Genomic_DNA"/>
</dbReference>
<sequence length="295" mass="30245">MPGNAIPRTIPVFIRPASGDRLDLVTAGVIQPAATFSRASAAILWDGTAFRAVDPDVPRVEGGALVIERAATNSAYHATDIGALSSSSAIITPRDAFGVGAWATLTANADGSALLIGSADGMTVGETYTFSCYVRAGTRDHIFLQGRQSGYPKTIFDLAAGAISAEASEYTSAITPLGNAVFRCSIRFVSDTAGSYIVALGFTAQTGDSVDVYGRQLERGPGPTSLIATSRGSATRAADVLSHRPTTAGTVHLIGTAADGTAYPADTPGTAPVTAGIPWTAPPGRWSDVWVTPAA</sequence>
<protein>
    <submittedName>
        <fullName evidence="1">Uncharacterized protein</fullName>
    </submittedName>
</protein>
<organism evidence="1 2">
    <name type="scientific">Roseospira marina</name>
    <dbReference type="NCBI Taxonomy" id="140057"/>
    <lineage>
        <taxon>Bacteria</taxon>
        <taxon>Pseudomonadati</taxon>
        <taxon>Pseudomonadota</taxon>
        <taxon>Alphaproteobacteria</taxon>
        <taxon>Rhodospirillales</taxon>
        <taxon>Rhodospirillaceae</taxon>
        <taxon>Roseospira</taxon>
    </lineage>
</organism>
<dbReference type="AlphaFoldDB" id="A0A5M6ICQ9"/>
<dbReference type="Proteomes" id="UP000324065">
    <property type="component" value="Unassembled WGS sequence"/>
</dbReference>
<keyword evidence="2" id="KW-1185">Reference proteome</keyword>
<evidence type="ECO:0000313" key="1">
    <source>
        <dbReference type="EMBL" id="KAA5605408.1"/>
    </source>
</evidence>
<comment type="caution">
    <text evidence="1">The sequence shown here is derived from an EMBL/GenBank/DDBJ whole genome shotgun (WGS) entry which is preliminary data.</text>
</comment>
<reference evidence="1 2" key="1">
    <citation type="submission" date="2019-09" db="EMBL/GenBank/DDBJ databases">
        <title>Genome sequence of Roseospira marina, one of the more divergent members of the non-sulfur purple photosynthetic bacterial family, the Rhodospirillaceae.</title>
        <authorList>
            <person name="Meyer T."/>
            <person name="Kyndt J."/>
        </authorList>
    </citation>
    <scope>NUCLEOTIDE SEQUENCE [LARGE SCALE GENOMIC DNA]</scope>
    <source>
        <strain evidence="1 2">DSM 15113</strain>
    </source>
</reference>
<proteinExistence type="predicted"/>
<gene>
    <name evidence="1" type="ORF">F1188_10920</name>
</gene>